<evidence type="ECO:0000256" key="2">
    <source>
        <dbReference type="ARBA" id="ARBA00023125"/>
    </source>
</evidence>
<keyword evidence="2" id="KW-0238">DNA-binding</keyword>
<dbReference type="NCBIfam" id="NF033788">
    <property type="entry name" value="HTH_metalloreg"/>
    <property type="match status" value="1"/>
</dbReference>
<name>A0A561VCT9_ACTTI</name>
<accession>A0A561VCT9</accession>
<evidence type="ECO:0000256" key="1">
    <source>
        <dbReference type="ARBA" id="ARBA00023015"/>
    </source>
</evidence>
<dbReference type="InterPro" id="IPR036388">
    <property type="entry name" value="WH-like_DNA-bd_sf"/>
</dbReference>
<keyword evidence="1" id="KW-0805">Transcription regulation</keyword>
<dbReference type="GO" id="GO:0003700">
    <property type="term" value="F:DNA-binding transcription factor activity"/>
    <property type="evidence" value="ECO:0007669"/>
    <property type="project" value="InterPro"/>
</dbReference>
<proteinExistence type="predicted"/>
<evidence type="ECO:0000313" key="5">
    <source>
        <dbReference type="EMBL" id="TWG09435.1"/>
    </source>
</evidence>
<dbReference type="InterPro" id="IPR036390">
    <property type="entry name" value="WH_DNA-bd_sf"/>
</dbReference>
<evidence type="ECO:0000259" key="4">
    <source>
        <dbReference type="PROSITE" id="PS50987"/>
    </source>
</evidence>
<dbReference type="PANTHER" id="PTHR43132:SF6">
    <property type="entry name" value="HTH-TYPE TRANSCRIPTIONAL REPRESSOR CZRA"/>
    <property type="match status" value="1"/>
</dbReference>
<dbReference type="InterPro" id="IPR011991">
    <property type="entry name" value="ArsR-like_HTH"/>
</dbReference>
<comment type="caution">
    <text evidence="5">The sequence shown here is derived from an EMBL/GenBank/DDBJ whole genome shotgun (WGS) entry which is preliminary data.</text>
</comment>
<dbReference type="InterPro" id="IPR001845">
    <property type="entry name" value="HTH_ArsR_DNA-bd_dom"/>
</dbReference>
<organism evidence="5 6">
    <name type="scientific">Actinoplanes teichomyceticus</name>
    <dbReference type="NCBI Taxonomy" id="1867"/>
    <lineage>
        <taxon>Bacteria</taxon>
        <taxon>Bacillati</taxon>
        <taxon>Actinomycetota</taxon>
        <taxon>Actinomycetes</taxon>
        <taxon>Micromonosporales</taxon>
        <taxon>Micromonosporaceae</taxon>
        <taxon>Actinoplanes</taxon>
    </lineage>
</organism>
<dbReference type="Pfam" id="PF12840">
    <property type="entry name" value="HTH_20"/>
    <property type="match status" value="1"/>
</dbReference>
<dbReference type="InterPro" id="IPR051011">
    <property type="entry name" value="Metal_resp_trans_reg"/>
</dbReference>
<dbReference type="OrthoDB" id="3297742at2"/>
<keyword evidence="6" id="KW-1185">Reference proteome</keyword>
<sequence length="99" mass="10882">MTAGPVADEAVLRRAVQVLRAMAYEHRLHILVELRRAGATPSALADALAVHPTVVSHHLRDLTHAGLVRRRRDGRHVYYHVAGEFVGVLVDEVLRHAGG</sequence>
<dbReference type="CDD" id="cd00090">
    <property type="entry name" value="HTH_ARSR"/>
    <property type="match status" value="1"/>
</dbReference>
<evidence type="ECO:0000256" key="3">
    <source>
        <dbReference type="ARBA" id="ARBA00023163"/>
    </source>
</evidence>
<protein>
    <submittedName>
        <fullName evidence="5">ArsR family transcriptional regulator</fullName>
    </submittedName>
</protein>
<evidence type="ECO:0000313" key="6">
    <source>
        <dbReference type="Proteomes" id="UP000320239"/>
    </source>
</evidence>
<dbReference type="SUPFAM" id="SSF46785">
    <property type="entry name" value="Winged helix' DNA-binding domain"/>
    <property type="match status" value="1"/>
</dbReference>
<keyword evidence="3" id="KW-0804">Transcription</keyword>
<feature type="domain" description="HTH arsR-type" evidence="4">
    <location>
        <begin position="7"/>
        <end position="99"/>
    </location>
</feature>
<dbReference type="PROSITE" id="PS50987">
    <property type="entry name" value="HTH_ARSR_2"/>
    <property type="match status" value="1"/>
</dbReference>
<dbReference type="Gene3D" id="1.10.10.10">
    <property type="entry name" value="Winged helix-like DNA-binding domain superfamily/Winged helix DNA-binding domain"/>
    <property type="match status" value="1"/>
</dbReference>
<reference evidence="5 6" key="1">
    <citation type="submission" date="2019-06" db="EMBL/GenBank/DDBJ databases">
        <title>Sequencing the genomes of 1000 actinobacteria strains.</title>
        <authorList>
            <person name="Klenk H.-P."/>
        </authorList>
    </citation>
    <scope>NUCLEOTIDE SEQUENCE [LARGE SCALE GENOMIC DNA]</scope>
    <source>
        <strain evidence="5 6">DSM 43866</strain>
    </source>
</reference>
<dbReference type="SMART" id="SM00418">
    <property type="entry name" value="HTH_ARSR"/>
    <property type="match status" value="1"/>
</dbReference>
<dbReference type="GO" id="GO:0003677">
    <property type="term" value="F:DNA binding"/>
    <property type="evidence" value="ECO:0007669"/>
    <property type="project" value="UniProtKB-KW"/>
</dbReference>
<dbReference type="AlphaFoldDB" id="A0A561VCT9"/>
<dbReference type="Proteomes" id="UP000320239">
    <property type="component" value="Unassembled WGS sequence"/>
</dbReference>
<dbReference type="EMBL" id="VIWY01000008">
    <property type="protein sequence ID" value="TWG09435.1"/>
    <property type="molecule type" value="Genomic_DNA"/>
</dbReference>
<gene>
    <name evidence="5" type="ORF">FHX34_108150</name>
</gene>
<dbReference type="PANTHER" id="PTHR43132">
    <property type="entry name" value="ARSENICAL RESISTANCE OPERON REPRESSOR ARSR-RELATED"/>
    <property type="match status" value="1"/>
</dbReference>
<dbReference type="RefSeq" id="WP_122978362.1">
    <property type="nucleotide sequence ID" value="NZ_BOMX01000173.1"/>
</dbReference>